<accession>A0ABW1QE51</accession>
<evidence type="ECO:0000313" key="3">
    <source>
        <dbReference type="Proteomes" id="UP001596244"/>
    </source>
</evidence>
<evidence type="ECO:0000313" key="2">
    <source>
        <dbReference type="EMBL" id="MFC6147686.1"/>
    </source>
</evidence>
<dbReference type="PROSITE" id="PS51257">
    <property type="entry name" value="PROKAR_LIPOPROTEIN"/>
    <property type="match status" value="1"/>
</dbReference>
<proteinExistence type="predicted"/>
<protein>
    <submittedName>
        <fullName evidence="2">META domain-containing protein</fullName>
    </submittedName>
</protein>
<dbReference type="InterPro" id="IPR005184">
    <property type="entry name" value="DUF306_Meta_HslJ"/>
</dbReference>
<gene>
    <name evidence="2" type="ORF">ACFPUZ_12830</name>
</gene>
<reference evidence="3" key="1">
    <citation type="journal article" date="2019" name="Int. J. Syst. Evol. Microbiol.">
        <title>The Global Catalogue of Microorganisms (GCM) 10K type strain sequencing project: providing services to taxonomists for standard genome sequencing and annotation.</title>
        <authorList>
            <consortium name="The Broad Institute Genomics Platform"/>
            <consortium name="The Broad Institute Genome Sequencing Center for Infectious Disease"/>
            <person name="Wu L."/>
            <person name="Ma J."/>
        </authorList>
    </citation>
    <scope>NUCLEOTIDE SEQUENCE [LARGE SCALE GENOMIC DNA]</scope>
    <source>
        <strain evidence="3">CCUG 51943</strain>
    </source>
</reference>
<name>A0ABW1QE51_9CORY</name>
<dbReference type="RefSeq" id="WP_377002330.1">
    <property type="nucleotide sequence ID" value="NZ_JBHSQE010000010.1"/>
</dbReference>
<dbReference type="EMBL" id="JBHSQE010000010">
    <property type="protein sequence ID" value="MFC6147686.1"/>
    <property type="molecule type" value="Genomic_DNA"/>
</dbReference>
<feature type="domain" description="DUF306" evidence="1">
    <location>
        <begin position="20"/>
        <end position="129"/>
    </location>
</feature>
<evidence type="ECO:0000259" key="1">
    <source>
        <dbReference type="Pfam" id="PF03724"/>
    </source>
</evidence>
<sequence length="141" mass="14702">MKRALIFLALALTACSGEPEVSDTTWQVTDIWTTPGDPSTLPPQDAGRAWLALGGQSLSGNTGCSRLQGTVTFSEDGETLSIDHLEVDPAAADCPAERTHGQLTELLRPGAEFAVHHAGRSLTLTARSDAVDPPAIGLAAL</sequence>
<dbReference type="Pfam" id="PF03724">
    <property type="entry name" value="META"/>
    <property type="match status" value="1"/>
</dbReference>
<dbReference type="Proteomes" id="UP001596244">
    <property type="component" value="Unassembled WGS sequence"/>
</dbReference>
<dbReference type="Gene3D" id="2.40.128.270">
    <property type="match status" value="1"/>
</dbReference>
<organism evidence="2 3">
    <name type="scientific">Corynebacterium nasicanis</name>
    <dbReference type="NCBI Taxonomy" id="1448267"/>
    <lineage>
        <taxon>Bacteria</taxon>
        <taxon>Bacillati</taxon>
        <taxon>Actinomycetota</taxon>
        <taxon>Actinomycetes</taxon>
        <taxon>Mycobacteriales</taxon>
        <taxon>Corynebacteriaceae</taxon>
        <taxon>Corynebacterium</taxon>
    </lineage>
</organism>
<comment type="caution">
    <text evidence="2">The sequence shown here is derived from an EMBL/GenBank/DDBJ whole genome shotgun (WGS) entry which is preliminary data.</text>
</comment>
<keyword evidence="3" id="KW-1185">Reference proteome</keyword>
<dbReference type="InterPro" id="IPR038670">
    <property type="entry name" value="HslJ-like_sf"/>
</dbReference>